<organism evidence="5 6">
    <name type="scientific">Companilactobacillus bobalius</name>
    <dbReference type="NCBI Taxonomy" id="2801451"/>
    <lineage>
        <taxon>Bacteria</taxon>
        <taxon>Bacillati</taxon>
        <taxon>Bacillota</taxon>
        <taxon>Bacilli</taxon>
        <taxon>Lactobacillales</taxon>
        <taxon>Lactobacillaceae</taxon>
        <taxon>Companilactobacillus</taxon>
    </lineage>
</organism>
<dbReference type="EC" id="1.1.1.302" evidence="5"/>
<sequence length="226" mass="25260">MTKPYIICHMMTSVDGRIDCDMTVQLQGTQEYYSTLKDIEAPTTLSGRVTAQLELAQTGEFESKTNEALNKETFNKNNDAAGYEVIVDTKGVLLWDEDYNYSKPHIIITSEQVKKDYLNYLDSKQISWIATGKTQIDLARAVEILAEQFNVERMAIVGGGHIDGSFLDAGLIDEISLLIGPGVDGRQGMPAVFDGRPQDRKPMPLKLQSAQTYEDGAVWLRYLVKK</sequence>
<keyword evidence="2" id="KW-0521">NADP</keyword>
<feature type="domain" description="Bacterial bifunctional deaminase-reductase C-terminal" evidence="4">
    <location>
        <begin position="4"/>
        <end position="217"/>
    </location>
</feature>
<evidence type="ECO:0000313" key="6">
    <source>
        <dbReference type="Proteomes" id="UP000196232"/>
    </source>
</evidence>
<accession>A0A202F5Z4</accession>
<dbReference type="GO" id="GO:0009231">
    <property type="term" value="P:riboflavin biosynthetic process"/>
    <property type="evidence" value="ECO:0007669"/>
    <property type="project" value="InterPro"/>
</dbReference>
<dbReference type="SUPFAM" id="SSF53597">
    <property type="entry name" value="Dihydrofolate reductase-like"/>
    <property type="match status" value="1"/>
</dbReference>
<gene>
    <name evidence="5" type="primary">rib7</name>
    <name evidence="5" type="ORF">LKACC16343_02620</name>
</gene>
<evidence type="ECO:0000256" key="1">
    <source>
        <dbReference type="ARBA" id="ARBA00005104"/>
    </source>
</evidence>
<evidence type="ECO:0000256" key="3">
    <source>
        <dbReference type="ARBA" id="ARBA00023002"/>
    </source>
</evidence>
<dbReference type="AlphaFoldDB" id="A0A202F5Z4"/>
<dbReference type="InterPro" id="IPR002734">
    <property type="entry name" value="RibDG_C"/>
</dbReference>
<dbReference type="EMBL" id="MYFM01000009">
    <property type="protein sequence ID" value="OVE95867.1"/>
    <property type="molecule type" value="Genomic_DNA"/>
</dbReference>
<dbReference type="PANTHER" id="PTHR38011:SF7">
    <property type="entry name" value="2,5-DIAMINO-6-RIBOSYLAMINO-4(3H)-PYRIMIDINONE 5'-PHOSPHATE REDUCTASE"/>
    <property type="match status" value="1"/>
</dbReference>
<dbReference type="PANTHER" id="PTHR38011">
    <property type="entry name" value="DIHYDROFOLATE REDUCTASE FAMILY PROTEIN (AFU_ORTHOLOGUE AFUA_8G06820)"/>
    <property type="match status" value="1"/>
</dbReference>
<evidence type="ECO:0000259" key="4">
    <source>
        <dbReference type="Pfam" id="PF01872"/>
    </source>
</evidence>
<dbReference type="GO" id="GO:0008703">
    <property type="term" value="F:5-amino-6-(5-phosphoribosylamino)uracil reductase activity"/>
    <property type="evidence" value="ECO:0007669"/>
    <property type="project" value="InterPro"/>
</dbReference>
<dbReference type="Pfam" id="PF01872">
    <property type="entry name" value="RibD_C"/>
    <property type="match status" value="1"/>
</dbReference>
<dbReference type="InterPro" id="IPR050765">
    <property type="entry name" value="Riboflavin_Biosynth_HTPR"/>
</dbReference>
<name>A0A202F5Z4_9LACO</name>
<keyword evidence="3 5" id="KW-0560">Oxidoreductase</keyword>
<protein>
    <submittedName>
        <fullName evidence="5">2,5-diamino-6-(Ribosylamino)-4(3H)-pyrimidinone 5'-phosphate reductase</fullName>
        <ecNumber evidence="5">1.1.1.302</ecNumber>
    </submittedName>
</protein>
<comment type="pathway">
    <text evidence="1">Cofactor biosynthesis; riboflavin biosynthesis.</text>
</comment>
<evidence type="ECO:0000256" key="2">
    <source>
        <dbReference type="ARBA" id="ARBA00022857"/>
    </source>
</evidence>
<dbReference type="InterPro" id="IPR024072">
    <property type="entry name" value="DHFR-like_dom_sf"/>
</dbReference>
<evidence type="ECO:0000313" key="5">
    <source>
        <dbReference type="EMBL" id="OVE95867.1"/>
    </source>
</evidence>
<dbReference type="RefSeq" id="WP_056950289.1">
    <property type="nucleotide sequence ID" value="NZ_LNUA01000032.1"/>
</dbReference>
<dbReference type="Gene3D" id="3.40.430.10">
    <property type="entry name" value="Dihydrofolate Reductase, subunit A"/>
    <property type="match status" value="1"/>
</dbReference>
<reference evidence="5 6" key="1">
    <citation type="submission" date="2017-03" db="EMBL/GenBank/DDBJ databases">
        <title>Genome sequence of Lactobacillus bobalius KACC 16343.</title>
        <authorList>
            <person name="Chun J."/>
        </authorList>
    </citation>
    <scope>NUCLEOTIDE SEQUENCE [LARGE SCALE GENOMIC DNA]</scope>
    <source>
        <strain evidence="5 6">KACC 16343</strain>
    </source>
</reference>
<dbReference type="Proteomes" id="UP000196232">
    <property type="component" value="Unassembled WGS sequence"/>
</dbReference>
<comment type="caution">
    <text evidence="5">The sequence shown here is derived from an EMBL/GenBank/DDBJ whole genome shotgun (WGS) entry which is preliminary data.</text>
</comment>
<proteinExistence type="predicted"/>